<evidence type="ECO:0000313" key="2">
    <source>
        <dbReference type="Proteomes" id="UP001501822"/>
    </source>
</evidence>
<dbReference type="Gene3D" id="2.60.40.10">
    <property type="entry name" value="Immunoglobulins"/>
    <property type="match status" value="1"/>
</dbReference>
<dbReference type="Proteomes" id="UP001501822">
    <property type="component" value="Unassembled WGS sequence"/>
</dbReference>
<name>A0ABN0XBC8_9ACTN</name>
<proteinExistence type="predicted"/>
<gene>
    <name evidence="1" type="ORF">GCM10010151_57200</name>
</gene>
<protein>
    <submittedName>
        <fullName evidence="1">Uncharacterized protein</fullName>
    </submittedName>
</protein>
<accession>A0ABN0XBC8</accession>
<evidence type="ECO:0000313" key="1">
    <source>
        <dbReference type="EMBL" id="GAA0359959.1"/>
    </source>
</evidence>
<dbReference type="InterPro" id="IPR013783">
    <property type="entry name" value="Ig-like_fold"/>
</dbReference>
<organism evidence="1 2">
    <name type="scientific">Actinoallomurus spadix</name>
    <dbReference type="NCBI Taxonomy" id="79912"/>
    <lineage>
        <taxon>Bacteria</taxon>
        <taxon>Bacillati</taxon>
        <taxon>Actinomycetota</taxon>
        <taxon>Actinomycetes</taxon>
        <taxon>Streptosporangiales</taxon>
        <taxon>Thermomonosporaceae</taxon>
        <taxon>Actinoallomurus</taxon>
    </lineage>
</organism>
<keyword evidence="2" id="KW-1185">Reference proteome</keyword>
<sequence length="64" mass="6701">MIGTAFFRSTARPATFTTSALSAARHSITAVYLGGTTFNQEEPINWAPSTSPAIDQVVTGPVST</sequence>
<reference evidence="1 2" key="1">
    <citation type="journal article" date="2019" name="Int. J. Syst. Evol. Microbiol.">
        <title>The Global Catalogue of Microorganisms (GCM) 10K type strain sequencing project: providing services to taxonomists for standard genome sequencing and annotation.</title>
        <authorList>
            <consortium name="The Broad Institute Genomics Platform"/>
            <consortium name="The Broad Institute Genome Sequencing Center for Infectious Disease"/>
            <person name="Wu L."/>
            <person name="Ma J."/>
        </authorList>
    </citation>
    <scope>NUCLEOTIDE SEQUENCE [LARGE SCALE GENOMIC DNA]</scope>
    <source>
        <strain evidence="1 2">JCM 3146</strain>
    </source>
</reference>
<comment type="caution">
    <text evidence="1">The sequence shown here is derived from an EMBL/GenBank/DDBJ whole genome shotgun (WGS) entry which is preliminary data.</text>
</comment>
<dbReference type="EMBL" id="BAAABM010000053">
    <property type="protein sequence ID" value="GAA0359959.1"/>
    <property type="molecule type" value="Genomic_DNA"/>
</dbReference>